<reference evidence="3 4" key="1">
    <citation type="submission" date="2016-12" db="EMBL/GenBank/DDBJ databases">
        <authorList>
            <person name="Song W.-J."/>
            <person name="Kurnit D.M."/>
        </authorList>
    </citation>
    <scope>NUCLEOTIDE SEQUENCE [LARGE SCALE GENOMIC DNA]</scope>
    <source>
        <strain evidence="3 4">DSM 12503</strain>
    </source>
</reference>
<dbReference type="InterPro" id="IPR027417">
    <property type="entry name" value="P-loop_NTPase"/>
</dbReference>
<proteinExistence type="predicted"/>
<dbReference type="PIRSF" id="PIRSF036612">
    <property type="entry name" value="ABC_ATP_LytTR"/>
    <property type="match status" value="1"/>
</dbReference>
<dbReference type="Pfam" id="PF00005">
    <property type="entry name" value="ABC_tran"/>
    <property type="match status" value="1"/>
</dbReference>
<protein>
    <submittedName>
        <fullName evidence="3">Transcriptional regulator, LytTR family</fullName>
    </submittedName>
</protein>
<dbReference type="GO" id="GO:0003677">
    <property type="term" value="F:DNA binding"/>
    <property type="evidence" value="ECO:0007669"/>
    <property type="project" value="InterPro"/>
</dbReference>
<dbReference type="Proteomes" id="UP000184612">
    <property type="component" value="Unassembled WGS sequence"/>
</dbReference>
<dbReference type="STRING" id="1121345.SAMN02745217_02775"/>
<evidence type="ECO:0000259" key="2">
    <source>
        <dbReference type="PROSITE" id="PS50930"/>
    </source>
</evidence>
<feature type="domain" description="HTH LytTR-type" evidence="2">
    <location>
        <begin position="231"/>
        <end position="337"/>
    </location>
</feature>
<dbReference type="OrthoDB" id="9809318at2"/>
<dbReference type="SMART" id="SM00850">
    <property type="entry name" value="LytTR"/>
    <property type="match status" value="1"/>
</dbReference>
<dbReference type="SUPFAM" id="SSF52540">
    <property type="entry name" value="P-loop containing nucleoside triphosphate hydrolases"/>
    <property type="match status" value="1"/>
</dbReference>
<dbReference type="AlphaFoldDB" id="A0A1M7YDF8"/>
<organism evidence="3 4">
    <name type="scientific">Anaerocolumna xylanovorans DSM 12503</name>
    <dbReference type="NCBI Taxonomy" id="1121345"/>
    <lineage>
        <taxon>Bacteria</taxon>
        <taxon>Bacillati</taxon>
        <taxon>Bacillota</taxon>
        <taxon>Clostridia</taxon>
        <taxon>Lachnospirales</taxon>
        <taxon>Lachnospiraceae</taxon>
        <taxon>Anaerocolumna</taxon>
    </lineage>
</organism>
<keyword evidence="4" id="KW-1185">Reference proteome</keyword>
<gene>
    <name evidence="3" type="ORF">SAMN02745217_02775</name>
</gene>
<dbReference type="PANTHER" id="PTHR43038:SF3">
    <property type="entry name" value="ABC TRANSPORTER G FAMILY MEMBER 20 ISOFORM X1"/>
    <property type="match status" value="1"/>
</dbReference>
<dbReference type="GO" id="GO:0016887">
    <property type="term" value="F:ATP hydrolysis activity"/>
    <property type="evidence" value="ECO:0007669"/>
    <property type="project" value="InterPro"/>
</dbReference>
<dbReference type="PROSITE" id="PS50930">
    <property type="entry name" value="HTH_LYTTR"/>
    <property type="match status" value="1"/>
</dbReference>
<dbReference type="Pfam" id="PF04397">
    <property type="entry name" value="LytTR"/>
    <property type="match status" value="1"/>
</dbReference>
<dbReference type="RefSeq" id="WP_073589455.1">
    <property type="nucleotide sequence ID" value="NZ_FRFD01000008.1"/>
</dbReference>
<name>A0A1M7YDF8_9FIRM</name>
<dbReference type="PANTHER" id="PTHR43038">
    <property type="entry name" value="ATP-BINDING CASSETTE, SUB-FAMILY H, MEMBER 1"/>
    <property type="match status" value="1"/>
</dbReference>
<dbReference type="InterPro" id="IPR007492">
    <property type="entry name" value="LytTR_DNA-bd_dom"/>
</dbReference>
<dbReference type="Gene3D" id="2.40.50.1020">
    <property type="entry name" value="LytTr DNA-binding domain"/>
    <property type="match status" value="1"/>
</dbReference>
<dbReference type="Gene3D" id="3.40.50.300">
    <property type="entry name" value="P-loop containing nucleotide triphosphate hydrolases"/>
    <property type="match status" value="1"/>
</dbReference>
<dbReference type="EMBL" id="FRFD01000008">
    <property type="protein sequence ID" value="SHO50548.1"/>
    <property type="molecule type" value="Genomic_DNA"/>
</dbReference>
<dbReference type="InterPro" id="IPR003439">
    <property type="entry name" value="ABC_transporter-like_ATP-bd"/>
</dbReference>
<evidence type="ECO:0000313" key="4">
    <source>
        <dbReference type="Proteomes" id="UP000184612"/>
    </source>
</evidence>
<evidence type="ECO:0000313" key="3">
    <source>
        <dbReference type="EMBL" id="SHO50548.1"/>
    </source>
</evidence>
<accession>A0A1M7YDF8</accession>
<dbReference type="InterPro" id="IPR012046">
    <property type="entry name" value="LytTR_ABC"/>
</dbReference>
<sequence length="337" mass="38762">MLTIKDLYKDKMNQSLKGLTFQAEKGSSISLECSNETSALLADIILGKELPARGEVLIDSLTPKDYCRRHPGTIGVIFKEDPLYEKMTVEGYLSFFYKLFNSDMDYRDVMQKLALLDLGTVMIKNLSYSQKRRISLAREILKNPVLFIFQEPILNMDRDGARLIIESIKELCTKGTTFLLTSLHLKDAILVGDKAYRLDEDGCVEINNNELPISGRITADEDKKTYTIEKIPAKIEDKILLFDPMEIDYIESEDGFSCLFVRGEKFPSSLSMTELEERLKYFGFFRSHRSYLVNLQRVREVITWSRNSYSLNLDDKPRSSIPLSKGRLEELKDILKL</sequence>
<dbReference type="PROSITE" id="PS50893">
    <property type="entry name" value="ABC_TRANSPORTER_2"/>
    <property type="match status" value="1"/>
</dbReference>
<dbReference type="GO" id="GO:0005524">
    <property type="term" value="F:ATP binding"/>
    <property type="evidence" value="ECO:0007669"/>
    <property type="project" value="InterPro"/>
</dbReference>
<feature type="domain" description="ABC transporter" evidence="1">
    <location>
        <begin position="2"/>
        <end position="225"/>
    </location>
</feature>
<evidence type="ECO:0000259" key="1">
    <source>
        <dbReference type="PROSITE" id="PS50893"/>
    </source>
</evidence>